<comment type="caution">
    <text evidence="1">The sequence shown here is derived from an EMBL/GenBank/DDBJ whole genome shotgun (WGS) entry which is preliminary data.</text>
</comment>
<proteinExistence type="predicted"/>
<evidence type="ECO:0000313" key="2">
    <source>
        <dbReference type="Proteomes" id="UP000468388"/>
    </source>
</evidence>
<accession>A0A6N8JE03</accession>
<gene>
    <name evidence="1" type="ORF">GO495_22870</name>
</gene>
<dbReference type="EMBL" id="WRXO01000007">
    <property type="protein sequence ID" value="MVT43460.1"/>
    <property type="molecule type" value="Genomic_DNA"/>
</dbReference>
<keyword evidence="2" id="KW-1185">Reference proteome</keyword>
<dbReference type="Proteomes" id="UP000468388">
    <property type="component" value="Unassembled WGS sequence"/>
</dbReference>
<protein>
    <submittedName>
        <fullName evidence="1">Uncharacterized protein</fullName>
    </submittedName>
</protein>
<reference evidence="1 2" key="1">
    <citation type="submission" date="2019-12" db="EMBL/GenBank/DDBJ databases">
        <title>The draft genomic sequence of strain Chitinophaga oryziterrae JCM 16595.</title>
        <authorList>
            <person name="Zhang X."/>
        </authorList>
    </citation>
    <scope>NUCLEOTIDE SEQUENCE [LARGE SCALE GENOMIC DNA]</scope>
    <source>
        <strain evidence="1 2">JCM 16595</strain>
    </source>
</reference>
<name>A0A6N8JE03_9BACT</name>
<sequence>MYSLLTLEQNATIKSAIDQLQQLNADSPFTITSREMAIWDNPVSSGSLGKVNSFDMLFPVIGQDSLLSGYCKVTVEKGKVKSPAFISYNHLKGMKDEAQKWRMSQAFWALSKQGYKMPEALISYLSAKNGTNDITSRKVTKKTSTSASTTSCTVTLDIYVTMYTNTQDGQCASTSQEEYLSGITTAIVENLPNELYNYYQEPYTVMANPAGSGIIIYGNSDVVSVIASSNGANIQQMISSILSNYYNYCIVNGPFLNYMLANGTNCSTNGGGGGNGVGGGPNPVLDANGVENVLVEEDESEDNYSDYDLTNGTGTVAIKYSYEAQIARDQDTYNILSVVIDPMTATPMTVTYNDNSGRVVTRSLTLFDKLQWYELLTDPRRVNLHWGCLVNARYVYSDGTVNTRQWSKSKTITK</sequence>
<organism evidence="1 2">
    <name type="scientific">Chitinophaga oryziterrae</name>
    <dbReference type="NCBI Taxonomy" id="1031224"/>
    <lineage>
        <taxon>Bacteria</taxon>
        <taxon>Pseudomonadati</taxon>
        <taxon>Bacteroidota</taxon>
        <taxon>Chitinophagia</taxon>
        <taxon>Chitinophagales</taxon>
        <taxon>Chitinophagaceae</taxon>
        <taxon>Chitinophaga</taxon>
    </lineage>
</organism>
<dbReference type="AlphaFoldDB" id="A0A6N8JE03"/>
<dbReference type="RefSeq" id="WP_170302712.1">
    <property type="nucleotide sequence ID" value="NZ_BAAAZB010000015.1"/>
</dbReference>
<evidence type="ECO:0000313" key="1">
    <source>
        <dbReference type="EMBL" id="MVT43460.1"/>
    </source>
</evidence>